<organism evidence="1 2">
    <name type="scientific">Akanthomyces muscarius</name>
    <name type="common">Entomopathogenic fungus</name>
    <name type="synonym">Lecanicillium muscarium</name>
    <dbReference type="NCBI Taxonomy" id="2231603"/>
    <lineage>
        <taxon>Eukaryota</taxon>
        <taxon>Fungi</taxon>
        <taxon>Dikarya</taxon>
        <taxon>Ascomycota</taxon>
        <taxon>Pezizomycotina</taxon>
        <taxon>Sordariomycetes</taxon>
        <taxon>Hypocreomycetidae</taxon>
        <taxon>Hypocreales</taxon>
        <taxon>Cordycipitaceae</taxon>
        <taxon>Akanthomyces</taxon>
    </lineage>
</organism>
<dbReference type="Proteomes" id="UP001144673">
    <property type="component" value="Chromosome 5"/>
</dbReference>
<accession>A0A9W8UM61</accession>
<comment type="caution">
    <text evidence="1">The sequence shown here is derived from an EMBL/GenBank/DDBJ whole genome shotgun (WGS) entry which is preliminary data.</text>
</comment>
<dbReference type="GeneID" id="80896876"/>
<dbReference type="KEGG" id="amus:LMH87_009717"/>
<dbReference type="AlphaFoldDB" id="A0A9W8UM61"/>
<name>A0A9W8UM61_AKAMU</name>
<dbReference type="InterPro" id="IPR036047">
    <property type="entry name" value="F-box-like_dom_sf"/>
</dbReference>
<evidence type="ECO:0000313" key="1">
    <source>
        <dbReference type="EMBL" id="KAJ4153220.1"/>
    </source>
</evidence>
<dbReference type="RefSeq" id="XP_056053878.1">
    <property type="nucleotide sequence ID" value="XM_056196763.1"/>
</dbReference>
<evidence type="ECO:0008006" key="3">
    <source>
        <dbReference type="Google" id="ProtNLM"/>
    </source>
</evidence>
<gene>
    <name evidence="1" type="ORF">LMH87_009717</name>
</gene>
<sequence>MAVAAVFALPELHEAILWQTDMVTLLVSAQRVSKAWRDLITTSPTLQQKLCFQPVPGDTHRSTAMPLIDRQGADDLVDGATEDLGKLTEALPSLTRNPLLVKYFSPCFFETHQKAYFRAANSFMALHWTPNPREEKLDGNGFMRSIPVDLPEDAYVQPFRERFFRRGASWRRMLVTRPPIRQLGYLWSQEKLNGRYLNGNYVVVVKGAVVAMQSSSPTSGAVRMGPLYDLVQERCCRHELHNLWFRVHWEVIQGPAYCEYSADLGSRLMVHSRMVVEILEQQYPRINPQKPKSPKVFDDVFRCDEHERFEITFGENDPSKTIAVMRSGMRGLFSKFNAVHDGKDLVFREE</sequence>
<evidence type="ECO:0000313" key="2">
    <source>
        <dbReference type="Proteomes" id="UP001144673"/>
    </source>
</evidence>
<dbReference type="SUPFAM" id="SSF81383">
    <property type="entry name" value="F-box domain"/>
    <property type="match status" value="1"/>
</dbReference>
<reference evidence="1" key="1">
    <citation type="journal article" date="2023" name="Access Microbiol">
        <title>De-novo genome assembly for Akanthomyces muscarius, a biocontrol agent of insect agricultural pests.</title>
        <authorList>
            <person name="Erdos Z."/>
            <person name="Studholme D.J."/>
            <person name="Raymond B."/>
            <person name="Sharma M."/>
        </authorList>
    </citation>
    <scope>NUCLEOTIDE SEQUENCE</scope>
    <source>
        <strain evidence="1">Ve6</strain>
    </source>
</reference>
<keyword evidence="2" id="KW-1185">Reference proteome</keyword>
<dbReference type="EMBL" id="JAJHUN010000008">
    <property type="protein sequence ID" value="KAJ4153220.1"/>
    <property type="molecule type" value="Genomic_DNA"/>
</dbReference>
<proteinExistence type="predicted"/>
<protein>
    <recommendedName>
        <fullName evidence="3">F-box domain-containing protein</fullName>
    </recommendedName>
</protein>